<proteinExistence type="predicted"/>
<evidence type="ECO:0000313" key="3">
    <source>
        <dbReference type="Proteomes" id="UP001153636"/>
    </source>
</evidence>
<name>A0A9P0GHV4_9CUCU</name>
<protein>
    <submittedName>
        <fullName evidence="2">Uncharacterized protein</fullName>
    </submittedName>
</protein>
<evidence type="ECO:0000256" key="1">
    <source>
        <dbReference type="SAM" id="MobiDB-lite"/>
    </source>
</evidence>
<feature type="region of interest" description="Disordered" evidence="1">
    <location>
        <begin position="1"/>
        <end position="34"/>
    </location>
</feature>
<dbReference type="EMBL" id="OV651817">
    <property type="protein sequence ID" value="CAH1110330.1"/>
    <property type="molecule type" value="Genomic_DNA"/>
</dbReference>
<dbReference type="AlphaFoldDB" id="A0A9P0GHV4"/>
<gene>
    <name evidence="2" type="ORF">PSYICH_LOCUS11199</name>
</gene>
<sequence length="135" mass="15701">MDEHDRVIDISVQKGNTGSRVKRPKTPEKRRLNKQQKYVVIDPGLLSFTRPCNHNTASYKCSTVALGDIRLIRRKLYTAPDKLTQDIKLCHMLGVYEKVRKRSNKVSPTKHPLNITYYLQSRTQKKSMSISSFFY</sequence>
<dbReference type="Proteomes" id="UP001153636">
    <property type="component" value="Chromosome 5"/>
</dbReference>
<dbReference type="OrthoDB" id="6778574at2759"/>
<reference evidence="2" key="1">
    <citation type="submission" date="2022-01" db="EMBL/GenBank/DDBJ databases">
        <authorList>
            <person name="King R."/>
        </authorList>
    </citation>
    <scope>NUCLEOTIDE SEQUENCE</scope>
</reference>
<keyword evidence="3" id="KW-1185">Reference proteome</keyword>
<organism evidence="2 3">
    <name type="scientific">Psylliodes chrysocephalus</name>
    <dbReference type="NCBI Taxonomy" id="3402493"/>
    <lineage>
        <taxon>Eukaryota</taxon>
        <taxon>Metazoa</taxon>
        <taxon>Ecdysozoa</taxon>
        <taxon>Arthropoda</taxon>
        <taxon>Hexapoda</taxon>
        <taxon>Insecta</taxon>
        <taxon>Pterygota</taxon>
        <taxon>Neoptera</taxon>
        <taxon>Endopterygota</taxon>
        <taxon>Coleoptera</taxon>
        <taxon>Polyphaga</taxon>
        <taxon>Cucujiformia</taxon>
        <taxon>Chrysomeloidea</taxon>
        <taxon>Chrysomelidae</taxon>
        <taxon>Galerucinae</taxon>
        <taxon>Alticini</taxon>
        <taxon>Psylliodes</taxon>
    </lineage>
</organism>
<accession>A0A9P0GHV4</accession>
<evidence type="ECO:0000313" key="2">
    <source>
        <dbReference type="EMBL" id="CAH1110330.1"/>
    </source>
</evidence>